<organism evidence="2 3">
    <name type="scientific">Frankliniella fusca</name>
    <dbReference type="NCBI Taxonomy" id="407009"/>
    <lineage>
        <taxon>Eukaryota</taxon>
        <taxon>Metazoa</taxon>
        <taxon>Ecdysozoa</taxon>
        <taxon>Arthropoda</taxon>
        <taxon>Hexapoda</taxon>
        <taxon>Insecta</taxon>
        <taxon>Pterygota</taxon>
        <taxon>Neoptera</taxon>
        <taxon>Paraneoptera</taxon>
        <taxon>Thysanoptera</taxon>
        <taxon>Terebrantia</taxon>
        <taxon>Thripoidea</taxon>
        <taxon>Thripidae</taxon>
        <taxon>Frankliniella</taxon>
    </lineage>
</organism>
<keyword evidence="1" id="KW-0732">Signal</keyword>
<gene>
    <name evidence="2" type="ORF">KUF71_002944</name>
</gene>
<dbReference type="AlphaFoldDB" id="A0AAE1L5P5"/>
<sequence length="127" mass="12963">MEADSGSGNPALVALRAATLCLAVLGAAASDGSGAEFLQSVMNRIGGKPDAPQSQDLARPVADLQAALERVSATMAAAGVDVLPASSQHAEQAVMVPSDGLEGPPFVLAVRDIIYPRCKPADEQSFF</sequence>
<name>A0AAE1L5P5_9NEOP</name>
<dbReference type="Proteomes" id="UP001219518">
    <property type="component" value="Unassembled WGS sequence"/>
</dbReference>
<reference evidence="2" key="2">
    <citation type="journal article" date="2023" name="BMC Genomics">
        <title>Pest status, molecular evolution, and epigenetic factors derived from the genome assembly of Frankliniella fusca, a thysanopteran phytovirus vector.</title>
        <authorList>
            <person name="Catto M.A."/>
            <person name="Labadie P.E."/>
            <person name="Jacobson A.L."/>
            <person name="Kennedy G.G."/>
            <person name="Srinivasan R."/>
            <person name="Hunt B.G."/>
        </authorList>
    </citation>
    <scope>NUCLEOTIDE SEQUENCE</scope>
    <source>
        <strain evidence="2">PL_HMW_Pooled</strain>
    </source>
</reference>
<dbReference type="EMBL" id="JAHWGI010000011">
    <property type="protein sequence ID" value="KAK3907445.1"/>
    <property type="molecule type" value="Genomic_DNA"/>
</dbReference>
<proteinExistence type="predicted"/>
<feature type="chain" id="PRO_5042212648" evidence="1">
    <location>
        <begin position="30"/>
        <end position="127"/>
    </location>
</feature>
<evidence type="ECO:0000256" key="1">
    <source>
        <dbReference type="SAM" id="SignalP"/>
    </source>
</evidence>
<comment type="caution">
    <text evidence="2">The sequence shown here is derived from an EMBL/GenBank/DDBJ whole genome shotgun (WGS) entry which is preliminary data.</text>
</comment>
<feature type="signal peptide" evidence="1">
    <location>
        <begin position="1"/>
        <end position="29"/>
    </location>
</feature>
<accession>A0AAE1L5P5</accession>
<reference evidence="2" key="1">
    <citation type="submission" date="2021-07" db="EMBL/GenBank/DDBJ databases">
        <authorList>
            <person name="Catto M.A."/>
            <person name="Jacobson A."/>
            <person name="Kennedy G."/>
            <person name="Labadie P."/>
            <person name="Hunt B.G."/>
            <person name="Srinivasan R."/>
        </authorList>
    </citation>
    <scope>NUCLEOTIDE SEQUENCE</scope>
    <source>
        <strain evidence="2">PL_HMW_Pooled</strain>
        <tissue evidence="2">Head</tissue>
    </source>
</reference>
<keyword evidence="3" id="KW-1185">Reference proteome</keyword>
<evidence type="ECO:0000313" key="3">
    <source>
        <dbReference type="Proteomes" id="UP001219518"/>
    </source>
</evidence>
<protein>
    <submittedName>
        <fullName evidence="2">Phthiodiolone/phenolphthiodiolone dimycocerosates ketoreductase</fullName>
    </submittedName>
</protein>
<evidence type="ECO:0000313" key="2">
    <source>
        <dbReference type="EMBL" id="KAK3907445.1"/>
    </source>
</evidence>